<dbReference type="Proteomes" id="UP000237631">
    <property type="component" value="Unassembled WGS sequence"/>
</dbReference>
<dbReference type="AlphaFoldDB" id="A0A2S6CDE9"/>
<evidence type="ECO:0000313" key="1">
    <source>
        <dbReference type="EMBL" id="PPJ57727.1"/>
    </source>
</evidence>
<comment type="caution">
    <text evidence="1">The sequence shown here is derived from an EMBL/GenBank/DDBJ whole genome shotgun (WGS) entry which is preliminary data.</text>
</comment>
<name>A0A2S6CDE9_9PEZI</name>
<dbReference type="Gene3D" id="3.10.450.50">
    <property type="match status" value="1"/>
</dbReference>
<dbReference type="OrthoDB" id="10269964at2759"/>
<evidence type="ECO:0000313" key="2">
    <source>
        <dbReference type="Proteomes" id="UP000237631"/>
    </source>
</evidence>
<accession>A0A2S6CDE9</accession>
<organism evidence="1 2">
    <name type="scientific">Cercospora berteroae</name>
    <dbReference type="NCBI Taxonomy" id="357750"/>
    <lineage>
        <taxon>Eukaryota</taxon>
        <taxon>Fungi</taxon>
        <taxon>Dikarya</taxon>
        <taxon>Ascomycota</taxon>
        <taxon>Pezizomycotina</taxon>
        <taxon>Dothideomycetes</taxon>
        <taxon>Dothideomycetidae</taxon>
        <taxon>Mycosphaerellales</taxon>
        <taxon>Mycosphaerellaceae</taxon>
        <taxon>Cercospora</taxon>
    </lineage>
</organism>
<dbReference type="InterPro" id="IPR032710">
    <property type="entry name" value="NTF2-like_dom_sf"/>
</dbReference>
<keyword evidence="2" id="KW-1185">Reference proteome</keyword>
<proteinExistence type="predicted"/>
<evidence type="ECO:0008006" key="3">
    <source>
        <dbReference type="Google" id="ProtNLM"/>
    </source>
</evidence>
<sequence length="146" mass="16743">MRSMSLGGPINPQYDPTTQKIEDLTSLFAIAINARNFDAKTSPWNKATLGFRAQPVFATDRQLDINELMVHWRSVFEEFPNAYVRTIDRYTRLLDEGNLAENYETLEIFNAPEGVIKQMIGRCTWVFNEGEWKIASYKAMNGMNPA</sequence>
<dbReference type="SUPFAM" id="SSF54427">
    <property type="entry name" value="NTF2-like"/>
    <property type="match status" value="1"/>
</dbReference>
<gene>
    <name evidence="1" type="ORF">CBER1_00069</name>
</gene>
<dbReference type="EMBL" id="PNEN01000488">
    <property type="protein sequence ID" value="PPJ57727.1"/>
    <property type="molecule type" value="Genomic_DNA"/>
</dbReference>
<protein>
    <recommendedName>
        <fullName evidence="3">SnoaL-like domain-containing protein</fullName>
    </recommendedName>
</protein>
<reference evidence="2" key="1">
    <citation type="journal article" date="2017" name="bioRxiv">
        <title>Conservation of a gene cluster reveals novel cercosporin biosynthetic mechanisms and extends production to the genus Colletotrichum.</title>
        <authorList>
            <person name="de Jonge R."/>
            <person name="Ebert M.K."/>
            <person name="Huitt-Roehl C.R."/>
            <person name="Pal P."/>
            <person name="Suttle J.C."/>
            <person name="Spanner R.E."/>
            <person name="Neubauer J.D."/>
            <person name="Jurick W.M.II."/>
            <person name="Stott K.A."/>
            <person name="Secor G.A."/>
            <person name="Thomma B.P.H.J."/>
            <person name="Van de Peer Y."/>
            <person name="Townsend C.A."/>
            <person name="Bolton M.D."/>
        </authorList>
    </citation>
    <scope>NUCLEOTIDE SEQUENCE [LARGE SCALE GENOMIC DNA]</scope>
    <source>
        <strain evidence="2">CBS538.71</strain>
    </source>
</reference>